<dbReference type="EMBL" id="SLUN01000032">
    <property type="protein sequence ID" value="TCL61806.1"/>
    <property type="molecule type" value="Genomic_DNA"/>
</dbReference>
<sequence>MNTMKQLLMIAYYFPPLGGAGVQRSAKFAKYLARMGWEIRIIAAEPAPFEPLDSSLLTELDETTVQITRVPNHEPFRFWDRFPGGWRFRALLQEWVLFPDRMSGWLKPALDAAAQICSTYPDIPVFTTSAPYTGHLIGLELKRRYHCFWVADFRDEWTQNPYLKYPSPYHLSKHCRVEHAVLNSADVVISVTKQITDSFKQLAPNSPATFATIPNGFDPEDLKERQYHRKPYFLITHVGNLNQDRAKLIQPMIDVLQKLVRAGNVRETNLKVRFIGPGSYQTLQNKGLPFVEIVGSLTHDAALDAMAESDLLVLAEANPAAFTGKIFEYLGLRRPILGVVPSESPAAELIRAASAGWVVDAANCTQLEQVLLEAYQAWLGGVVPVEHQLSVIGSYNRQVQAEQLAAYITRGYSTHG</sequence>
<dbReference type="Pfam" id="PF13439">
    <property type="entry name" value="Glyco_transf_4"/>
    <property type="match status" value="1"/>
</dbReference>
<dbReference type="Proteomes" id="UP000295008">
    <property type="component" value="Unassembled WGS sequence"/>
</dbReference>
<dbReference type="AlphaFoldDB" id="A0A4R1R847"/>
<dbReference type="PANTHER" id="PTHR12526:SF636">
    <property type="entry name" value="BLL3647 PROTEIN"/>
    <property type="match status" value="1"/>
</dbReference>
<dbReference type="GO" id="GO:0016757">
    <property type="term" value="F:glycosyltransferase activity"/>
    <property type="evidence" value="ECO:0007669"/>
    <property type="project" value="TreeGrafter"/>
</dbReference>
<reference evidence="2 3" key="1">
    <citation type="submission" date="2019-03" db="EMBL/GenBank/DDBJ databases">
        <title>Genomic Encyclopedia of Type Strains, Phase IV (KMG-IV): sequencing the most valuable type-strain genomes for metagenomic binning, comparative biology and taxonomic classification.</title>
        <authorList>
            <person name="Goeker M."/>
        </authorList>
    </citation>
    <scope>NUCLEOTIDE SEQUENCE [LARGE SCALE GENOMIC DNA]</scope>
    <source>
        <strain evidence="2 3">LX-B</strain>
    </source>
</reference>
<dbReference type="Gene3D" id="3.40.50.2000">
    <property type="entry name" value="Glycogen Phosphorylase B"/>
    <property type="match status" value="2"/>
</dbReference>
<name>A0A4R1R847_HYDET</name>
<evidence type="ECO:0000313" key="2">
    <source>
        <dbReference type="EMBL" id="TCL61806.1"/>
    </source>
</evidence>
<comment type="caution">
    <text evidence="2">The sequence shown here is derived from an EMBL/GenBank/DDBJ whole genome shotgun (WGS) entry which is preliminary data.</text>
</comment>
<evidence type="ECO:0000259" key="1">
    <source>
        <dbReference type="Pfam" id="PF13439"/>
    </source>
</evidence>
<evidence type="ECO:0000313" key="3">
    <source>
        <dbReference type="Proteomes" id="UP000295008"/>
    </source>
</evidence>
<dbReference type="SUPFAM" id="SSF53756">
    <property type="entry name" value="UDP-Glycosyltransferase/glycogen phosphorylase"/>
    <property type="match status" value="1"/>
</dbReference>
<organism evidence="2 3">
    <name type="scientific">Hydrogenispora ethanolica</name>
    <dbReference type="NCBI Taxonomy" id="1082276"/>
    <lineage>
        <taxon>Bacteria</taxon>
        <taxon>Bacillati</taxon>
        <taxon>Bacillota</taxon>
        <taxon>Hydrogenispora</taxon>
    </lineage>
</organism>
<proteinExistence type="predicted"/>
<accession>A0A4R1R847</accession>
<keyword evidence="2" id="KW-0808">Transferase</keyword>
<protein>
    <submittedName>
        <fullName evidence="2">Glycosyltransferase involved in cell wall biosynthesis</fullName>
    </submittedName>
</protein>
<dbReference type="InterPro" id="IPR028098">
    <property type="entry name" value="Glyco_trans_4-like_N"/>
</dbReference>
<feature type="domain" description="Glycosyltransferase subfamily 4-like N-terminal" evidence="1">
    <location>
        <begin position="27"/>
        <end position="220"/>
    </location>
</feature>
<keyword evidence="3" id="KW-1185">Reference proteome</keyword>
<dbReference type="Pfam" id="PF13692">
    <property type="entry name" value="Glyco_trans_1_4"/>
    <property type="match status" value="1"/>
</dbReference>
<dbReference type="PANTHER" id="PTHR12526">
    <property type="entry name" value="GLYCOSYLTRANSFERASE"/>
    <property type="match status" value="1"/>
</dbReference>
<gene>
    <name evidence="2" type="ORF">EDC14_103239</name>
</gene>